<dbReference type="Pfam" id="PF01839">
    <property type="entry name" value="FG-GAP"/>
    <property type="match status" value="1"/>
</dbReference>
<feature type="domain" description="DUF4214" evidence="6">
    <location>
        <begin position="917"/>
        <end position="983"/>
    </location>
</feature>
<evidence type="ECO:0000256" key="4">
    <source>
        <dbReference type="ARBA" id="ARBA00023180"/>
    </source>
</evidence>
<dbReference type="Gene3D" id="2.130.10.130">
    <property type="entry name" value="Integrin alpha, N-terminal"/>
    <property type="match status" value="2"/>
</dbReference>
<comment type="caution">
    <text evidence="7">The sequence shown here is derived from an EMBL/GenBank/DDBJ whole genome shotgun (WGS) entry which is preliminary data.</text>
</comment>
<dbReference type="InterPro" id="IPR028994">
    <property type="entry name" value="Integrin_alpha_N"/>
</dbReference>
<dbReference type="InterPro" id="IPR013519">
    <property type="entry name" value="Int_alpha_beta-p"/>
</dbReference>
<organism evidence="7 8">
    <name type="scientific">Mesobacterium hydrothermale</name>
    <dbReference type="NCBI Taxonomy" id="3111907"/>
    <lineage>
        <taxon>Bacteria</taxon>
        <taxon>Pseudomonadati</taxon>
        <taxon>Pseudomonadota</taxon>
        <taxon>Alphaproteobacteria</taxon>
        <taxon>Rhodobacterales</taxon>
        <taxon>Roseobacteraceae</taxon>
        <taxon>Mesobacterium</taxon>
    </lineage>
</organism>
<keyword evidence="2" id="KW-0677">Repeat</keyword>
<evidence type="ECO:0000256" key="2">
    <source>
        <dbReference type="ARBA" id="ARBA00022737"/>
    </source>
</evidence>
<dbReference type="Gene3D" id="2.150.10.10">
    <property type="entry name" value="Serralysin-like metalloprotease, C-terminal"/>
    <property type="match status" value="1"/>
</dbReference>
<evidence type="ECO:0000313" key="7">
    <source>
        <dbReference type="EMBL" id="MEC3863263.1"/>
    </source>
</evidence>
<proteinExistence type="predicted"/>
<dbReference type="Gene3D" id="1.10.3130.20">
    <property type="entry name" value="Phycobilisome linker domain"/>
    <property type="match status" value="2"/>
</dbReference>
<dbReference type="RefSeq" id="WP_326299332.1">
    <property type="nucleotide sequence ID" value="NZ_JAYLLH010000045.1"/>
</dbReference>
<feature type="region of interest" description="Disordered" evidence="5">
    <location>
        <begin position="1"/>
        <end position="28"/>
    </location>
</feature>
<keyword evidence="1" id="KW-0732">Signal</keyword>
<evidence type="ECO:0000256" key="3">
    <source>
        <dbReference type="ARBA" id="ARBA00022801"/>
    </source>
</evidence>
<feature type="domain" description="DUF4214" evidence="6">
    <location>
        <begin position="792"/>
        <end position="860"/>
    </location>
</feature>
<dbReference type="SUPFAM" id="SSF51120">
    <property type="entry name" value="beta-Roll"/>
    <property type="match status" value="3"/>
</dbReference>
<sequence length="1090" mass="112206">MSSYRFSGPDNSVTGNTNQQTGTAVAAGDIDGDGRTDFIFGSSVDRGFGLGTSLYIISGASLALADAADGTTDFSIDLDSAVGVFGVYRIDNLGDQTDFGSSLAIGDFDGDNKVDLIVGANGTDIGGTNFGAAYLYLGKDIEGLDADDGSIDHVIDATNASYTFLGDESNGLLGWQVGALDVDFSATGTGDEILLTAPFTDTGADVNEGSVWIVSSDDLARLDALDGTTDRQIFLTDTAARPSPIDGTTLINGDASGQKMGTGIADVGPVFSTASNMHQLLIGGSGDAGGAGIVYLVPSVALGVADLADGLVDGILQGEFLDTAGGGYVFYGVGTPKEENIGLGLGTAGDVDGDGLNDLLIGGTVSDVGASNGGIAYLIRSAGLTTLDGIDGQDFRINLADLAGQTEGGVPAAYRLIGDIANGRLGTAVGSAGDVDGDGNDDFFVSAPSNGIGRVYLVTSAALAGADAADGAVDGDILISNVVGRAGSYAILGSGARSEIGTSLTALGDVDGDSVGDFFFGDPLLDTGSFQNVGGGHLVSGAELALMDSQDGTQDGVLSLDFILDHQTGGDFSGSDRGELLNGRDGDDRIRGLGGNDTLRGFGGNDMIEGGAGNDDLHDGAGNDLIRGGADNDTWYMSTGQDTFEGGDGVDTVVTDLRGFTPRSFVLDVDFEAGDSGARGNPNNRDSYDSVENLQVLGDMNTFATGSAADNELVTDDGADTLDGNGGNDTLSGGADNDKIYGDGFQATYAPTVAAQVYRLYQSTLDRTPDRAGHLDWTMRISSGDIDLPGAANGFVGSPEFVTTYGALNNTEFVQLLYQNVLNRAADAGGLANWVDQLDGGATRAQVVLGFSESPEFITNTSVEAANFTLARNPASWSDEMFRAYHATLDRDPDLGGFSGWIEQLANGTPLVNVITGFVNSTEFQNTYGALSNTQFVELLYQNVLNRAADAGGLADWVGQLDGGTSRAQVVLGFSESPEFIANSAAPLATWMRATAQDDVLIAGPGDDNLGGGAFADTFSFYERHDGANLVYDLEAWDRLQFTGFGYADGAAARTHMTQSGDDVLFSDQGVDVIVRDILLADITDAMIWV</sequence>
<dbReference type="InterPro" id="IPR001343">
    <property type="entry name" value="Hemolysn_Ca-bd"/>
</dbReference>
<dbReference type="EMBL" id="JAYLLH010000045">
    <property type="protein sequence ID" value="MEC3863263.1"/>
    <property type="molecule type" value="Genomic_DNA"/>
</dbReference>
<dbReference type="Pfam" id="PF13946">
    <property type="entry name" value="DUF4214"/>
    <property type="match status" value="2"/>
</dbReference>
<evidence type="ECO:0000256" key="1">
    <source>
        <dbReference type="ARBA" id="ARBA00022729"/>
    </source>
</evidence>
<dbReference type="SUPFAM" id="SSF69318">
    <property type="entry name" value="Integrin alpha N-terminal domain"/>
    <property type="match status" value="1"/>
</dbReference>
<evidence type="ECO:0000256" key="5">
    <source>
        <dbReference type="SAM" id="MobiDB-lite"/>
    </source>
</evidence>
<dbReference type="Proteomes" id="UP001348149">
    <property type="component" value="Unassembled WGS sequence"/>
</dbReference>
<dbReference type="PANTHER" id="PTHR23221">
    <property type="entry name" value="GLYCOSYLPHOSPHATIDYLINOSITOL PHOSPHOLIPASE D"/>
    <property type="match status" value="1"/>
</dbReference>
<dbReference type="PROSITE" id="PS00330">
    <property type="entry name" value="HEMOLYSIN_CALCIUM"/>
    <property type="match status" value="4"/>
</dbReference>
<dbReference type="PRINTS" id="PR00313">
    <property type="entry name" value="CABNDNGRPT"/>
</dbReference>
<protein>
    <submittedName>
        <fullName evidence="7">DUF4214 domain-containing protein</fullName>
    </submittedName>
</protein>
<evidence type="ECO:0000313" key="8">
    <source>
        <dbReference type="Proteomes" id="UP001348149"/>
    </source>
</evidence>
<keyword evidence="4" id="KW-0325">Glycoprotein</keyword>
<feature type="compositionally biased region" description="Polar residues" evidence="5">
    <location>
        <begin position="1"/>
        <end position="23"/>
    </location>
</feature>
<keyword evidence="8" id="KW-1185">Reference proteome</keyword>
<dbReference type="InterPro" id="IPR011049">
    <property type="entry name" value="Serralysin-like_metalloprot_C"/>
</dbReference>
<keyword evidence="3" id="KW-0378">Hydrolase</keyword>
<dbReference type="InterPro" id="IPR038255">
    <property type="entry name" value="PBS_linker_sf"/>
</dbReference>
<gene>
    <name evidence="7" type="ORF">VK792_18380</name>
</gene>
<accession>A0ABU6HLD4</accession>
<dbReference type="InterPro" id="IPR013517">
    <property type="entry name" value="FG-GAP"/>
</dbReference>
<dbReference type="Pfam" id="PF00353">
    <property type="entry name" value="HemolysinCabind"/>
    <property type="match status" value="4"/>
</dbReference>
<reference evidence="7 8" key="1">
    <citation type="submission" date="2024-01" db="EMBL/GenBank/DDBJ databases">
        <title>Mesobacterium rodlantinim sp. nov., isolated from shallow sea hydrothermal systems off Kueishantao Island.</title>
        <authorList>
            <person name="Su Z."/>
            <person name="Tang K."/>
        </authorList>
    </citation>
    <scope>NUCLEOTIDE SEQUENCE [LARGE SCALE GENOMIC DNA]</scope>
    <source>
        <strain evidence="7 8">TK19101</strain>
    </source>
</reference>
<evidence type="ECO:0000259" key="6">
    <source>
        <dbReference type="Pfam" id="PF13946"/>
    </source>
</evidence>
<dbReference type="InterPro" id="IPR018511">
    <property type="entry name" value="Hemolysin-typ_Ca-bd_CS"/>
</dbReference>
<dbReference type="SMART" id="SM00191">
    <property type="entry name" value="Int_alpha"/>
    <property type="match status" value="6"/>
</dbReference>
<dbReference type="PANTHER" id="PTHR23221:SF7">
    <property type="entry name" value="PHOSPHATIDYLINOSITOL-GLYCAN-SPECIFIC PHOSPHOLIPASE D"/>
    <property type="match status" value="1"/>
</dbReference>
<name>A0ABU6HLD4_9RHOB</name>
<dbReference type="InterPro" id="IPR025282">
    <property type="entry name" value="DUF4214"/>
</dbReference>